<protein>
    <submittedName>
        <fullName evidence="3">Type IV secretory pathway TrbD component</fullName>
    </submittedName>
</protein>
<keyword evidence="1" id="KW-0812">Transmembrane</keyword>
<dbReference type="Proteomes" id="UP000522688">
    <property type="component" value="Unassembled WGS sequence"/>
</dbReference>
<gene>
    <name evidence="3" type="ORF">FB463_002523</name>
    <name evidence="2" type="ORF">FFA01_19600</name>
</gene>
<feature type="transmembrane region" description="Helical" evidence="1">
    <location>
        <begin position="85"/>
        <end position="108"/>
    </location>
</feature>
<evidence type="ECO:0000313" key="3">
    <source>
        <dbReference type="EMBL" id="MBA8814257.1"/>
    </source>
</evidence>
<dbReference type="Proteomes" id="UP000321154">
    <property type="component" value="Unassembled WGS sequence"/>
</dbReference>
<dbReference type="EMBL" id="JACGWW010000003">
    <property type="protein sequence ID" value="MBA8814257.1"/>
    <property type="molecule type" value="Genomic_DNA"/>
</dbReference>
<organism evidence="3 5">
    <name type="scientific">Frigoribacterium faeni</name>
    <dbReference type="NCBI Taxonomy" id="145483"/>
    <lineage>
        <taxon>Bacteria</taxon>
        <taxon>Bacillati</taxon>
        <taxon>Actinomycetota</taxon>
        <taxon>Actinomycetes</taxon>
        <taxon>Micrococcales</taxon>
        <taxon>Microbacteriaceae</taxon>
        <taxon>Frigoribacterium</taxon>
    </lineage>
</organism>
<proteinExistence type="predicted"/>
<dbReference type="EMBL" id="BJUV01000018">
    <property type="protein sequence ID" value="GEK83651.1"/>
    <property type="molecule type" value="Genomic_DNA"/>
</dbReference>
<keyword evidence="4" id="KW-1185">Reference proteome</keyword>
<evidence type="ECO:0000313" key="4">
    <source>
        <dbReference type="Proteomes" id="UP000321154"/>
    </source>
</evidence>
<reference evidence="2 4" key="1">
    <citation type="submission" date="2019-07" db="EMBL/GenBank/DDBJ databases">
        <title>Whole genome shotgun sequence of Frigoribacterium faeni NBRC 103066.</title>
        <authorList>
            <person name="Hosoyama A."/>
            <person name="Uohara A."/>
            <person name="Ohji S."/>
            <person name="Ichikawa N."/>
        </authorList>
    </citation>
    <scope>NUCLEOTIDE SEQUENCE [LARGE SCALE GENOMIC DNA]</scope>
    <source>
        <strain evidence="2 4">NBRC 103066</strain>
    </source>
</reference>
<dbReference type="AlphaFoldDB" id="A0A7W3PJX2"/>
<accession>A0A7W3PJX2</accession>
<reference evidence="3 5" key="2">
    <citation type="submission" date="2020-07" db="EMBL/GenBank/DDBJ databases">
        <title>Sequencing the genomes of 1000 actinobacteria strains.</title>
        <authorList>
            <person name="Klenk H.-P."/>
        </authorList>
    </citation>
    <scope>NUCLEOTIDE SEQUENCE [LARGE SCALE GENOMIC DNA]</scope>
    <source>
        <strain evidence="3 5">DSM 10309</strain>
    </source>
</reference>
<dbReference type="Pfam" id="PF07332">
    <property type="entry name" value="Phage_holin_3_6"/>
    <property type="match status" value="1"/>
</dbReference>
<dbReference type="InterPro" id="IPR009937">
    <property type="entry name" value="Phage_holin_3_6"/>
</dbReference>
<evidence type="ECO:0000313" key="5">
    <source>
        <dbReference type="Proteomes" id="UP000522688"/>
    </source>
</evidence>
<keyword evidence="1" id="KW-0472">Membrane</keyword>
<evidence type="ECO:0000313" key="2">
    <source>
        <dbReference type="EMBL" id="GEK83651.1"/>
    </source>
</evidence>
<evidence type="ECO:0000256" key="1">
    <source>
        <dbReference type="SAM" id="Phobius"/>
    </source>
</evidence>
<comment type="caution">
    <text evidence="3">The sequence shown here is derived from an EMBL/GenBank/DDBJ whole genome shotgun (WGS) entry which is preliminary data.</text>
</comment>
<sequence length="131" mass="13250">MSADETSRDTSFAGRFRDQLGSRAVEPLLTAFRAELGAARAEIADRARGARAGAVLLAAGAVLGVVTVALLAGTVVSVLSLTLPLWASALIAFAVFAAATAVVVAAGLRGVRRGVPPVPVDTVRNLASSPE</sequence>
<keyword evidence="1" id="KW-1133">Transmembrane helix</keyword>
<feature type="transmembrane region" description="Helical" evidence="1">
    <location>
        <begin position="54"/>
        <end position="79"/>
    </location>
</feature>
<dbReference type="RefSeq" id="WP_167627336.1">
    <property type="nucleotide sequence ID" value="NZ_BAAAHR010000007.1"/>
</dbReference>
<name>A0A7W3PJX2_9MICO</name>